<dbReference type="Proteomes" id="UP001595593">
    <property type="component" value="Unassembled WGS sequence"/>
</dbReference>
<comment type="caution">
    <text evidence="1">The sequence shown here is derived from an EMBL/GenBank/DDBJ whole genome shotgun (WGS) entry which is preliminary data.</text>
</comment>
<name>A0ABV7G4W4_9PROT</name>
<evidence type="ECO:0000313" key="2">
    <source>
        <dbReference type="Proteomes" id="UP001595593"/>
    </source>
</evidence>
<dbReference type="EMBL" id="JBHRTN010000018">
    <property type="protein sequence ID" value="MFC3126578.1"/>
    <property type="molecule type" value="Genomic_DNA"/>
</dbReference>
<evidence type="ECO:0000313" key="1">
    <source>
        <dbReference type="EMBL" id="MFC3126578.1"/>
    </source>
</evidence>
<proteinExistence type="predicted"/>
<gene>
    <name evidence="1" type="ORF">ACFOD4_16055</name>
</gene>
<dbReference type="RefSeq" id="WP_379597995.1">
    <property type="nucleotide sequence ID" value="NZ_JBHRTN010000018.1"/>
</dbReference>
<protein>
    <submittedName>
        <fullName evidence="1">Uncharacterized protein</fullName>
    </submittedName>
</protein>
<organism evidence="1 2">
    <name type="scientific">Teichococcus globiformis</name>
    <dbReference type="NCBI Taxonomy" id="2307229"/>
    <lineage>
        <taxon>Bacteria</taxon>
        <taxon>Pseudomonadati</taxon>
        <taxon>Pseudomonadota</taxon>
        <taxon>Alphaproteobacteria</taxon>
        <taxon>Acetobacterales</taxon>
        <taxon>Roseomonadaceae</taxon>
        <taxon>Roseomonas</taxon>
    </lineage>
</organism>
<sequence>MPTTAPRPAPATEPLPALGSFDTPIVALFDTAASASVALQRAGVTLWREASPGVVAMAPHPGLREQLYAAGAMLVVG</sequence>
<keyword evidence="2" id="KW-1185">Reference proteome</keyword>
<accession>A0ABV7G4W4</accession>
<reference evidence="2" key="1">
    <citation type="journal article" date="2019" name="Int. J. Syst. Evol. Microbiol.">
        <title>The Global Catalogue of Microorganisms (GCM) 10K type strain sequencing project: providing services to taxonomists for standard genome sequencing and annotation.</title>
        <authorList>
            <consortium name="The Broad Institute Genomics Platform"/>
            <consortium name="The Broad Institute Genome Sequencing Center for Infectious Disease"/>
            <person name="Wu L."/>
            <person name="Ma J."/>
        </authorList>
    </citation>
    <scope>NUCLEOTIDE SEQUENCE [LARGE SCALE GENOMIC DNA]</scope>
    <source>
        <strain evidence="2">KCTC 52094</strain>
    </source>
</reference>